<evidence type="ECO:0000259" key="1">
    <source>
        <dbReference type="Pfam" id="PF16585"/>
    </source>
</evidence>
<name>A0ABM7NYZ0_9BACT</name>
<dbReference type="PROSITE" id="PS51257">
    <property type="entry name" value="PROKAR_LIPOPROTEIN"/>
    <property type="match status" value="1"/>
</dbReference>
<keyword evidence="3" id="KW-1185">Reference proteome</keyword>
<protein>
    <submittedName>
        <fullName evidence="2">Lipocalin-like domain-containing protein</fullName>
    </submittedName>
</protein>
<proteinExistence type="predicted"/>
<reference evidence="2 3" key="1">
    <citation type="journal article" date="2022" name="Int. J. Syst. Evol. Microbiol.">
        <title>Prevotella herbatica sp. nov., a plant polysaccharide-decomposing anaerobic bacterium isolated from a methanogenic reactor.</title>
        <authorList>
            <person name="Uek A."/>
            <person name="Tonouchi A."/>
            <person name="Kaku N."/>
            <person name="Ueki K."/>
        </authorList>
    </citation>
    <scope>NUCLEOTIDE SEQUENCE [LARGE SCALE GENOMIC DNA]</scope>
    <source>
        <strain evidence="2 3">WR041</strain>
    </source>
</reference>
<dbReference type="Proteomes" id="UP001319045">
    <property type="component" value="Chromosome"/>
</dbReference>
<feature type="domain" description="Lipocalin-like" evidence="1">
    <location>
        <begin position="17"/>
        <end position="143"/>
    </location>
</feature>
<organism evidence="2 3">
    <name type="scientific">Prevotella herbatica</name>
    <dbReference type="NCBI Taxonomy" id="2801997"/>
    <lineage>
        <taxon>Bacteria</taxon>
        <taxon>Pseudomonadati</taxon>
        <taxon>Bacteroidota</taxon>
        <taxon>Bacteroidia</taxon>
        <taxon>Bacteroidales</taxon>
        <taxon>Prevotellaceae</taxon>
        <taxon>Prevotella</taxon>
    </lineage>
</organism>
<dbReference type="Pfam" id="PF16585">
    <property type="entry name" value="Lipocalin_8"/>
    <property type="match status" value="1"/>
</dbReference>
<dbReference type="RefSeq" id="WP_207153346.1">
    <property type="nucleotide sequence ID" value="NZ_AP024484.1"/>
</dbReference>
<dbReference type="Gene3D" id="2.40.128.280">
    <property type="match status" value="1"/>
</dbReference>
<dbReference type="InterPro" id="IPR024311">
    <property type="entry name" value="Lipocalin-like"/>
</dbReference>
<gene>
    <name evidence="2" type="ORF">prwr041_16080</name>
</gene>
<accession>A0ABM7NYZ0</accession>
<dbReference type="EMBL" id="AP024484">
    <property type="protein sequence ID" value="BCS85715.1"/>
    <property type="molecule type" value="Genomic_DNA"/>
</dbReference>
<sequence>MKRSLIYILSVVVALLVFQSCELETSDNGDLDGNWQLMQIDTIATGGSYNVKDHQLFYAVQVRLLCLNAYNAGVSSNMYFHFEHTADSLKLKPASSDGHVMYSVPMLRPYGINKEQEAFKIMLLNSDRMQLRSDSLLLTFRKF</sequence>
<evidence type="ECO:0000313" key="3">
    <source>
        <dbReference type="Proteomes" id="UP001319045"/>
    </source>
</evidence>
<evidence type="ECO:0000313" key="2">
    <source>
        <dbReference type="EMBL" id="BCS85715.1"/>
    </source>
</evidence>